<gene>
    <name evidence="1" type="ORF">COLO4_33906</name>
</gene>
<sequence>MEEVSPELVLHEAEVKIEKSGESGEFEQSDKFLRDTAVNLLLPGIDNVSDGLSWLSRLLQQIQKWCIEANANGEINSLQNGNVIQEQSHEDTLVVEANYCNFPTVKSIVLLLKTGFKQRGQQNLTFETIYNLNGQLKHLLLHNAKTVEIITR</sequence>
<reference evidence="2" key="1">
    <citation type="submission" date="2013-09" db="EMBL/GenBank/DDBJ databases">
        <title>Corchorus olitorius genome sequencing.</title>
        <authorList>
            <person name="Alam M."/>
            <person name="Haque M.S."/>
            <person name="Islam M.S."/>
            <person name="Emdad E.M."/>
            <person name="Islam M.M."/>
            <person name="Ahmed B."/>
            <person name="Halim A."/>
            <person name="Hossen Q.M.M."/>
            <person name="Hossain M.Z."/>
            <person name="Ahmed R."/>
            <person name="Khan M.M."/>
            <person name="Islam R."/>
            <person name="Rashid M.M."/>
            <person name="Khan S.A."/>
            <person name="Rahman M.S."/>
            <person name="Alam M."/>
            <person name="Yahiya A.S."/>
            <person name="Khan M.S."/>
            <person name="Azam M.S."/>
            <person name="Haque T."/>
            <person name="Lashkar M.Z.H."/>
            <person name="Akhand A.I."/>
            <person name="Morshed G."/>
            <person name="Roy S."/>
            <person name="Uddin K.S."/>
            <person name="Rabeya T."/>
            <person name="Hossain A.S."/>
            <person name="Chowdhury A."/>
            <person name="Snigdha A.R."/>
            <person name="Mortoza M.S."/>
            <person name="Matin S.A."/>
            <person name="Hoque S.M.E."/>
            <person name="Islam M.K."/>
            <person name="Roy D.K."/>
            <person name="Haider R."/>
            <person name="Moosa M.M."/>
            <person name="Elias S.M."/>
            <person name="Hasan A.M."/>
            <person name="Jahan S."/>
            <person name="Shafiuddin M."/>
            <person name="Mahmood N."/>
            <person name="Shommy N.S."/>
        </authorList>
    </citation>
    <scope>NUCLEOTIDE SEQUENCE [LARGE SCALE GENOMIC DNA]</scope>
    <source>
        <strain evidence="2">cv. O-4</strain>
    </source>
</reference>
<evidence type="ECO:0000313" key="1">
    <source>
        <dbReference type="EMBL" id="OMO60202.1"/>
    </source>
</evidence>
<dbReference type="EMBL" id="AWUE01021940">
    <property type="protein sequence ID" value="OMO60202.1"/>
    <property type="molecule type" value="Genomic_DNA"/>
</dbReference>
<dbReference type="Proteomes" id="UP000187203">
    <property type="component" value="Unassembled WGS sequence"/>
</dbReference>
<name>A0A1R3GQ49_9ROSI</name>
<protein>
    <submittedName>
        <fullName evidence="1">Cytochrome P450 86B1-like protein</fullName>
    </submittedName>
</protein>
<accession>A0A1R3GQ49</accession>
<keyword evidence="2" id="KW-1185">Reference proteome</keyword>
<proteinExistence type="predicted"/>
<organism evidence="1 2">
    <name type="scientific">Corchorus olitorius</name>
    <dbReference type="NCBI Taxonomy" id="93759"/>
    <lineage>
        <taxon>Eukaryota</taxon>
        <taxon>Viridiplantae</taxon>
        <taxon>Streptophyta</taxon>
        <taxon>Embryophyta</taxon>
        <taxon>Tracheophyta</taxon>
        <taxon>Spermatophyta</taxon>
        <taxon>Magnoliopsida</taxon>
        <taxon>eudicotyledons</taxon>
        <taxon>Gunneridae</taxon>
        <taxon>Pentapetalae</taxon>
        <taxon>rosids</taxon>
        <taxon>malvids</taxon>
        <taxon>Malvales</taxon>
        <taxon>Malvaceae</taxon>
        <taxon>Grewioideae</taxon>
        <taxon>Apeibeae</taxon>
        <taxon>Corchorus</taxon>
    </lineage>
</organism>
<comment type="caution">
    <text evidence="1">The sequence shown here is derived from an EMBL/GenBank/DDBJ whole genome shotgun (WGS) entry which is preliminary data.</text>
</comment>
<dbReference type="AlphaFoldDB" id="A0A1R3GQ49"/>
<evidence type="ECO:0000313" key="2">
    <source>
        <dbReference type="Proteomes" id="UP000187203"/>
    </source>
</evidence>